<keyword evidence="2" id="KW-1185">Reference proteome</keyword>
<protein>
    <recommendedName>
        <fullName evidence="3">Peptidyl-prolyl cis-trans isomerase</fullName>
    </recommendedName>
</protein>
<sequence>MIVPITGKVTYPITLDPTVWIFDDRKIEFEKAFESEASHSEESDELKRVSERWDREVSQLSKPPVNRSIKKFEREKMLKSSYVIPLDDFLNNAEIEDEATSAILVTKEGDITIPISDLYNSYFLFSKEGKPLHADGPVHLYYKDGSNRENPIKHITAVRFQ</sequence>
<dbReference type="EMBL" id="BMPN01000001">
    <property type="protein sequence ID" value="GGJ43016.1"/>
    <property type="molecule type" value="Genomic_DNA"/>
</dbReference>
<dbReference type="Proteomes" id="UP000634435">
    <property type="component" value="Unassembled WGS sequence"/>
</dbReference>
<proteinExistence type="predicted"/>
<evidence type="ECO:0000313" key="2">
    <source>
        <dbReference type="Proteomes" id="UP000634435"/>
    </source>
</evidence>
<comment type="caution">
    <text evidence="1">The sequence shown here is derived from an EMBL/GenBank/DDBJ whole genome shotgun (WGS) entry which is preliminary data.</text>
</comment>
<evidence type="ECO:0008006" key="3">
    <source>
        <dbReference type="Google" id="ProtNLM"/>
    </source>
</evidence>
<dbReference type="RefSeq" id="WP_021291708.1">
    <property type="nucleotide sequence ID" value="NZ_BMPN01000001.1"/>
</dbReference>
<gene>
    <name evidence="1" type="ORF">GCM10007111_01370</name>
</gene>
<name>A0ABQ2D2G6_9BACI</name>
<accession>A0ABQ2D2G6</accession>
<reference evidence="2" key="1">
    <citation type="journal article" date="2019" name="Int. J. Syst. Evol. Microbiol.">
        <title>The Global Catalogue of Microorganisms (GCM) 10K type strain sequencing project: providing services to taxonomists for standard genome sequencing and annotation.</title>
        <authorList>
            <consortium name="The Broad Institute Genomics Platform"/>
            <consortium name="The Broad Institute Genome Sequencing Center for Infectious Disease"/>
            <person name="Wu L."/>
            <person name="Ma J."/>
        </authorList>
    </citation>
    <scope>NUCLEOTIDE SEQUENCE [LARGE SCALE GENOMIC DNA]</scope>
    <source>
        <strain evidence="2">JCM 30071</strain>
    </source>
</reference>
<organism evidence="1 2">
    <name type="scientific">Virgibacillus kapii</name>
    <dbReference type="NCBI Taxonomy" id="1638645"/>
    <lineage>
        <taxon>Bacteria</taxon>
        <taxon>Bacillati</taxon>
        <taxon>Bacillota</taxon>
        <taxon>Bacilli</taxon>
        <taxon>Bacillales</taxon>
        <taxon>Bacillaceae</taxon>
        <taxon>Virgibacillus</taxon>
    </lineage>
</organism>
<evidence type="ECO:0000313" key="1">
    <source>
        <dbReference type="EMBL" id="GGJ43016.1"/>
    </source>
</evidence>